<reference evidence="1" key="1">
    <citation type="submission" date="2022-07" db="EMBL/GenBank/DDBJ databases">
        <title>Genome Sequence of Phlebia brevispora.</title>
        <authorList>
            <person name="Buettner E."/>
        </authorList>
    </citation>
    <scope>NUCLEOTIDE SEQUENCE</scope>
    <source>
        <strain evidence="1">MPL23</strain>
    </source>
</reference>
<evidence type="ECO:0000313" key="2">
    <source>
        <dbReference type="Proteomes" id="UP001148662"/>
    </source>
</evidence>
<gene>
    <name evidence="1" type="ORF">NM688_g8874</name>
</gene>
<dbReference type="EMBL" id="JANHOG010002535">
    <property type="protein sequence ID" value="KAJ3522432.1"/>
    <property type="molecule type" value="Genomic_DNA"/>
</dbReference>
<dbReference type="Proteomes" id="UP001148662">
    <property type="component" value="Unassembled WGS sequence"/>
</dbReference>
<keyword evidence="2" id="KW-1185">Reference proteome</keyword>
<evidence type="ECO:0000313" key="1">
    <source>
        <dbReference type="EMBL" id="KAJ3522432.1"/>
    </source>
</evidence>
<comment type="caution">
    <text evidence="1">The sequence shown here is derived from an EMBL/GenBank/DDBJ whole genome shotgun (WGS) entry which is preliminary data.</text>
</comment>
<name>A0ACC1RLY9_9APHY</name>
<protein>
    <submittedName>
        <fullName evidence="1">Uncharacterized protein</fullName>
    </submittedName>
</protein>
<organism evidence="1 2">
    <name type="scientific">Phlebia brevispora</name>
    <dbReference type="NCBI Taxonomy" id="194682"/>
    <lineage>
        <taxon>Eukaryota</taxon>
        <taxon>Fungi</taxon>
        <taxon>Dikarya</taxon>
        <taxon>Basidiomycota</taxon>
        <taxon>Agaricomycotina</taxon>
        <taxon>Agaricomycetes</taxon>
        <taxon>Polyporales</taxon>
        <taxon>Meruliaceae</taxon>
        <taxon>Phlebia</taxon>
    </lineage>
</organism>
<accession>A0ACC1RLY9</accession>
<proteinExistence type="predicted"/>
<sequence length="202" mass="22350">MGSLVALESTISHSACSSVVSPVCATPAASQSQAISQQTQHQAATFTSSTAQYAEQQCTDPRINMALLQLAEPVLMSKSYKCPRPNCNKSYRQVHGLKYHMTHGSCDCTLPKDLEQNQALLVNKCRDNEEQMRLNEQVDVPEGQSAETDVTGSDAEPREVEKWLRPYACGVGECQRRYKSMGGLRECIFYFISSRVSCIKTS</sequence>